<comment type="similarity">
    <text evidence="1">In the C-terminal section; belongs to the class-I pyridoxal-phosphate-dependent aminotransferase family.</text>
</comment>
<dbReference type="InterPro" id="IPR051446">
    <property type="entry name" value="HTH_trans_reg/aminotransferase"/>
</dbReference>
<organism evidence="7">
    <name type="scientific">Caulobacter sp. (strain K31)</name>
    <dbReference type="NCBI Taxonomy" id="366602"/>
    <lineage>
        <taxon>Bacteria</taxon>
        <taxon>Pseudomonadati</taxon>
        <taxon>Pseudomonadota</taxon>
        <taxon>Alphaproteobacteria</taxon>
        <taxon>Caulobacterales</taxon>
        <taxon>Caulobacteraceae</taxon>
        <taxon>Caulobacter</taxon>
    </lineage>
</organism>
<dbReference type="InterPro" id="IPR036390">
    <property type="entry name" value="WH_DNA-bd_sf"/>
</dbReference>
<dbReference type="Pfam" id="PF00392">
    <property type="entry name" value="GntR"/>
    <property type="match status" value="1"/>
</dbReference>
<name>B0SWA8_CAUSK</name>
<evidence type="ECO:0000256" key="5">
    <source>
        <dbReference type="ARBA" id="ARBA00023163"/>
    </source>
</evidence>
<dbReference type="InterPro" id="IPR000524">
    <property type="entry name" value="Tscrpt_reg_HTH_GntR"/>
</dbReference>
<keyword evidence="3" id="KW-0805">Transcription regulation</keyword>
<dbReference type="Gene3D" id="1.10.10.10">
    <property type="entry name" value="Winged helix-like DNA-binding domain superfamily/Winged helix DNA-binding domain"/>
    <property type="match status" value="1"/>
</dbReference>
<keyword evidence="7" id="KW-0808">Transferase</keyword>
<dbReference type="InterPro" id="IPR015424">
    <property type="entry name" value="PyrdxlP-dep_Trfase"/>
</dbReference>
<dbReference type="InterPro" id="IPR015421">
    <property type="entry name" value="PyrdxlP-dep_Trfase_major"/>
</dbReference>
<dbReference type="STRING" id="366602.Caul_0975"/>
<protein>
    <submittedName>
        <fullName evidence="7">Transcriptional regulator, GntR family with aminotransferase domain</fullName>
    </submittedName>
</protein>
<proteinExistence type="inferred from homology"/>
<evidence type="ECO:0000259" key="6">
    <source>
        <dbReference type="PROSITE" id="PS50949"/>
    </source>
</evidence>
<keyword evidence="4" id="KW-0238">DNA-binding</keyword>
<dbReference type="Gene3D" id="3.90.1150.10">
    <property type="entry name" value="Aspartate Aminotransferase, domain 1"/>
    <property type="match status" value="1"/>
</dbReference>
<dbReference type="CDD" id="cd07377">
    <property type="entry name" value="WHTH_GntR"/>
    <property type="match status" value="1"/>
</dbReference>
<keyword evidence="7" id="KW-0032">Aminotransferase</keyword>
<dbReference type="Gene3D" id="3.40.640.10">
    <property type="entry name" value="Type I PLP-dependent aspartate aminotransferase-like (Major domain)"/>
    <property type="match status" value="1"/>
</dbReference>
<dbReference type="GO" id="GO:0030170">
    <property type="term" value="F:pyridoxal phosphate binding"/>
    <property type="evidence" value="ECO:0007669"/>
    <property type="project" value="InterPro"/>
</dbReference>
<dbReference type="Pfam" id="PF00155">
    <property type="entry name" value="Aminotran_1_2"/>
    <property type="match status" value="1"/>
</dbReference>
<evidence type="ECO:0000313" key="7">
    <source>
        <dbReference type="EMBL" id="ABZ70105.1"/>
    </source>
</evidence>
<dbReference type="SUPFAM" id="SSF53383">
    <property type="entry name" value="PLP-dependent transferases"/>
    <property type="match status" value="1"/>
</dbReference>
<dbReference type="InterPro" id="IPR004839">
    <property type="entry name" value="Aminotransferase_I/II_large"/>
</dbReference>
<dbReference type="eggNOG" id="COG1167">
    <property type="taxonomic scope" value="Bacteria"/>
</dbReference>
<dbReference type="AlphaFoldDB" id="B0SWA8"/>
<dbReference type="GO" id="GO:0003677">
    <property type="term" value="F:DNA binding"/>
    <property type="evidence" value="ECO:0007669"/>
    <property type="project" value="UniProtKB-KW"/>
</dbReference>
<evidence type="ECO:0000256" key="3">
    <source>
        <dbReference type="ARBA" id="ARBA00023015"/>
    </source>
</evidence>
<dbReference type="CDD" id="cd00609">
    <property type="entry name" value="AAT_like"/>
    <property type="match status" value="1"/>
</dbReference>
<dbReference type="SMART" id="SM00345">
    <property type="entry name" value="HTH_GNTR"/>
    <property type="match status" value="1"/>
</dbReference>
<evidence type="ECO:0000256" key="1">
    <source>
        <dbReference type="ARBA" id="ARBA00005384"/>
    </source>
</evidence>
<dbReference type="SUPFAM" id="SSF46785">
    <property type="entry name" value="Winged helix' DNA-binding domain"/>
    <property type="match status" value="1"/>
</dbReference>
<dbReference type="InterPro" id="IPR015422">
    <property type="entry name" value="PyrdxlP-dep_Trfase_small"/>
</dbReference>
<evidence type="ECO:0000256" key="2">
    <source>
        <dbReference type="ARBA" id="ARBA00022898"/>
    </source>
</evidence>
<dbReference type="PANTHER" id="PTHR46577:SF1">
    <property type="entry name" value="HTH-TYPE TRANSCRIPTIONAL REGULATORY PROTEIN GABR"/>
    <property type="match status" value="1"/>
</dbReference>
<gene>
    <name evidence="7" type="ordered locus">Caul_0975</name>
</gene>
<dbReference type="PANTHER" id="PTHR46577">
    <property type="entry name" value="HTH-TYPE TRANSCRIPTIONAL REGULATORY PROTEIN GABR"/>
    <property type="match status" value="1"/>
</dbReference>
<dbReference type="HOGENOM" id="CLU_017584_0_0_5"/>
<dbReference type="PROSITE" id="PS50949">
    <property type="entry name" value="HTH_GNTR"/>
    <property type="match status" value="1"/>
</dbReference>
<dbReference type="InterPro" id="IPR036388">
    <property type="entry name" value="WH-like_DNA-bd_sf"/>
</dbReference>
<sequence>MAGWTPTLPPGEAPLYERLLDALRADIASGALADGARLPPQRDLAHRLGLGLGTVTRAYVEAEKAGLVLAHVGRGSFVRGPGAPAARADAPAGPINLAQNTAPPQAAAERLPDALAKLRRRGDLLEHLAYAPAAGLEVQRRAGAAWLARSGGMEGANWTRLVCCAGAQQGLALALGALARPGDLIHCEASTYQGLKALTEHNGLRLKGLAMDAEGLRPDALDEAARGGAKVVALLPTLQNPTGRIMSLQRRREIVALARKHDLWLIEDDIYAVYSGADRPPPLALLAPERAFHVSGVSKSLAPGLRAGYLIVPPGDHLERVLRSVRALTYAPPAFGGLIATQWIEDGTADVIVAEVVAEMTARMDIARAVLGAAMEAPASLSSPHVWLPMGELDAERLAGRALRGGVEVTPPGAPVVEPGLTSGVRICLGAAKDRAELERGLRIVAAALTGVDERSRAVI</sequence>
<evidence type="ECO:0000256" key="4">
    <source>
        <dbReference type="ARBA" id="ARBA00023125"/>
    </source>
</evidence>
<dbReference type="EMBL" id="CP000927">
    <property type="protein sequence ID" value="ABZ70105.1"/>
    <property type="molecule type" value="Genomic_DNA"/>
</dbReference>
<accession>B0SWA8</accession>
<dbReference type="OrthoDB" id="9804020at2"/>
<dbReference type="GO" id="GO:0003700">
    <property type="term" value="F:DNA-binding transcription factor activity"/>
    <property type="evidence" value="ECO:0007669"/>
    <property type="project" value="InterPro"/>
</dbReference>
<reference evidence="7" key="1">
    <citation type="submission" date="2008-01" db="EMBL/GenBank/DDBJ databases">
        <title>Complete sequence of chromosome of Caulobacter sp. K31.</title>
        <authorList>
            <consortium name="US DOE Joint Genome Institute"/>
            <person name="Copeland A."/>
            <person name="Lucas S."/>
            <person name="Lapidus A."/>
            <person name="Barry K."/>
            <person name="Glavina del Rio T."/>
            <person name="Dalin E."/>
            <person name="Tice H."/>
            <person name="Pitluck S."/>
            <person name="Bruce D."/>
            <person name="Goodwin L."/>
            <person name="Thompson L.S."/>
            <person name="Brettin T."/>
            <person name="Detter J.C."/>
            <person name="Han C."/>
            <person name="Schmutz J."/>
            <person name="Larimer F."/>
            <person name="Land M."/>
            <person name="Hauser L."/>
            <person name="Kyrpides N."/>
            <person name="Kim E."/>
            <person name="Stephens C."/>
            <person name="Richardson P."/>
        </authorList>
    </citation>
    <scope>NUCLEOTIDE SEQUENCE [LARGE SCALE GENOMIC DNA]</scope>
    <source>
        <strain evidence="7">K31</strain>
    </source>
</reference>
<dbReference type="KEGG" id="cak:Caul_0975"/>
<feature type="domain" description="HTH gntR-type" evidence="6">
    <location>
        <begin position="13"/>
        <end position="81"/>
    </location>
</feature>
<keyword evidence="2" id="KW-0663">Pyridoxal phosphate</keyword>
<dbReference type="GO" id="GO:0008483">
    <property type="term" value="F:transaminase activity"/>
    <property type="evidence" value="ECO:0007669"/>
    <property type="project" value="UniProtKB-KW"/>
</dbReference>
<keyword evidence="5" id="KW-0804">Transcription</keyword>